<name>A0A1F6Y653_9BACT</name>
<comment type="caution">
    <text evidence="1">The sequence shown here is derived from an EMBL/GenBank/DDBJ whole genome shotgun (WGS) entry which is preliminary data.</text>
</comment>
<dbReference type="EMBL" id="MFVL01000009">
    <property type="protein sequence ID" value="OGJ01871.1"/>
    <property type="molecule type" value="Genomic_DNA"/>
</dbReference>
<proteinExistence type="predicted"/>
<dbReference type="AlphaFoldDB" id="A0A1F6Y653"/>
<evidence type="ECO:0008006" key="3">
    <source>
        <dbReference type="Google" id="ProtNLM"/>
    </source>
</evidence>
<dbReference type="Gene3D" id="3.30.2310.20">
    <property type="entry name" value="RelE-like"/>
    <property type="match status" value="1"/>
</dbReference>
<protein>
    <recommendedName>
        <fullName evidence="3">Plasmid stabilization system</fullName>
    </recommendedName>
</protein>
<dbReference type="Proteomes" id="UP000177693">
    <property type="component" value="Unassembled WGS sequence"/>
</dbReference>
<sequence length="86" mass="10176">MKIAYTPAFVRQFNALPNELQEEVLEKIELFKNRGNYKMLKVHKLHGQFASRYGFSIDYKNRIVFGYLAKDEVVFMAVGDHDIYNR</sequence>
<dbReference type="InterPro" id="IPR035093">
    <property type="entry name" value="RelE/ParE_toxin_dom_sf"/>
</dbReference>
<gene>
    <name evidence="1" type="ORF">A3I23_00750</name>
</gene>
<evidence type="ECO:0000313" key="1">
    <source>
        <dbReference type="EMBL" id="OGJ01871.1"/>
    </source>
</evidence>
<dbReference type="SUPFAM" id="SSF143011">
    <property type="entry name" value="RelE-like"/>
    <property type="match status" value="1"/>
</dbReference>
<reference evidence="1 2" key="1">
    <citation type="journal article" date="2016" name="Nat. Commun.">
        <title>Thousands of microbial genomes shed light on interconnected biogeochemical processes in an aquifer system.</title>
        <authorList>
            <person name="Anantharaman K."/>
            <person name="Brown C.T."/>
            <person name="Hug L.A."/>
            <person name="Sharon I."/>
            <person name="Castelle C.J."/>
            <person name="Probst A.J."/>
            <person name="Thomas B.C."/>
            <person name="Singh A."/>
            <person name="Wilkins M.J."/>
            <person name="Karaoz U."/>
            <person name="Brodie E.L."/>
            <person name="Williams K.H."/>
            <person name="Hubbard S.S."/>
            <person name="Banfield J.F."/>
        </authorList>
    </citation>
    <scope>NUCLEOTIDE SEQUENCE [LARGE SCALE GENOMIC DNA]</scope>
</reference>
<accession>A0A1F6Y653</accession>
<organism evidence="1 2">
    <name type="scientific">Candidatus Nomurabacteria bacterium RIFCSPLOWO2_02_FULL_40_67</name>
    <dbReference type="NCBI Taxonomy" id="1801787"/>
    <lineage>
        <taxon>Bacteria</taxon>
        <taxon>Candidatus Nomuraibacteriota</taxon>
    </lineage>
</organism>
<evidence type="ECO:0000313" key="2">
    <source>
        <dbReference type="Proteomes" id="UP000177693"/>
    </source>
</evidence>